<reference evidence="2 3" key="1">
    <citation type="submission" date="2018-01" db="EMBL/GenBank/DDBJ databases">
        <title>Genome Sequencing and Assembly of Anaerobacter polyendosporus strain CT4.</title>
        <authorList>
            <person name="Tachaapaikoon C."/>
            <person name="Sutheeworapong S."/>
            <person name="Jenjaroenpun P."/>
            <person name="Wongsurawat T."/>
            <person name="Nookeaw I."/>
            <person name="Cheawchanlertfa P."/>
            <person name="Kosugi A."/>
            <person name="Cheevadhanarak S."/>
            <person name="Ratanakhanokchai K."/>
        </authorList>
    </citation>
    <scope>NUCLEOTIDE SEQUENCE [LARGE SCALE GENOMIC DNA]</scope>
    <source>
        <strain evidence="2 3">CT4</strain>
    </source>
</reference>
<dbReference type="Pfam" id="PF12706">
    <property type="entry name" value="Lactamase_B_2"/>
    <property type="match status" value="1"/>
</dbReference>
<evidence type="ECO:0000313" key="3">
    <source>
        <dbReference type="Proteomes" id="UP000286268"/>
    </source>
</evidence>
<accession>A0A3R5U737</accession>
<proteinExistence type="predicted"/>
<dbReference type="PANTHER" id="PTHR15032">
    <property type="entry name" value="N-ACYL-PHOSPHATIDYLETHANOLAMINE-HYDROLYZING PHOSPHOLIPASE D"/>
    <property type="match status" value="1"/>
</dbReference>
<dbReference type="AlphaFoldDB" id="A0A3R5U737"/>
<dbReference type="RefSeq" id="WP_128210898.1">
    <property type="nucleotide sequence ID" value="NZ_CP025746.1"/>
</dbReference>
<evidence type="ECO:0000259" key="1">
    <source>
        <dbReference type="Pfam" id="PF12706"/>
    </source>
</evidence>
<gene>
    <name evidence="2" type="ORF">C1I91_01515</name>
</gene>
<dbReference type="Gene3D" id="3.60.15.10">
    <property type="entry name" value="Ribonuclease Z/Hydroxyacylglutathione hydrolase-like"/>
    <property type="match status" value="1"/>
</dbReference>
<dbReference type="Proteomes" id="UP000286268">
    <property type="component" value="Chromosome"/>
</dbReference>
<organism evidence="2 3">
    <name type="scientific">Clostridium manihotivorum</name>
    <dbReference type="NCBI Taxonomy" id="2320868"/>
    <lineage>
        <taxon>Bacteria</taxon>
        <taxon>Bacillati</taxon>
        <taxon>Bacillota</taxon>
        <taxon>Clostridia</taxon>
        <taxon>Eubacteriales</taxon>
        <taxon>Clostridiaceae</taxon>
        <taxon>Clostridium</taxon>
    </lineage>
</organism>
<name>A0A3R5U737_9CLOT</name>
<sequence>MVFSNIAFLSKMAWKNIKTYAKPMEKACSDKVKENSLRWLGHATALININNNIVITDPVFNSFLGHLKRQVKVPDDIKGLKVNYILLSHGHTDHINFPSLKRLNRDAIVLCPKGYKKLLNLIGFKKVFTISPGEAYSDENISVKALEANHDGRRFYIGKVSYSNSYLIESSDKQVFYAGDTAFTDEFKDLAADIALMPVGCYKPDRFCYMHCTPEESYKMYKMMNCSKMVPIHYKTFILSLEDFNETHSRLESLGDESVKIIDIGQCIDF</sequence>
<dbReference type="SUPFAM" id="SSF56281">
    <property type="entry name" value="Metallo-hydrolase/oxidoreductase"/>
    <property type="match status" value="1"/>
</dbReference>
<protein>
    <submittedName>
        <fullName evidence="2">MBL fold metallo-hydrolase</fullName>
    </submittedName>
</protein>
<dbReference type="EMBL" id="CP025746">
    <property type="protein sequence ID" value="QAA30446.1"/>
    <property type="molecule type" value="Genomic_DNA"/>
</dbReference>
<dbReference type="InterPro" id="IPR001279">
    <property type="entry name" value="Metallo-B-lactamas"/>
</dbReference>
<keyword evidence="3" id="KW-1185">Reference proteome</keyword>
<dbReference type="PANTHER" id="PTHR15032:SF36">
    <property type="entry name" value="METALLO-BETA-LACTAMASE DOMAIN-CONTAINING PROTEIN"/>
    <property type="match status" value="1"/>
</dbReference>
<feature type="domain" description="Metallo-beta-lactamase" evidence="1">
    <location>
        <begin position="54"/>
        <end position="234"/>
    </location>
</feature>
<keyword evidence="2" id="KW-0378">Hydrolase</keyword>
<dbReference type="KEGG" id="cmah:C1I91_01515"/>
<dbReference type="InterPro" id="IPR036866">
    <property type="entry name" value="RibonucZ/Hydroxyglut_hydro"/>
</dbReference>
<dbReference type="GO" id="GO:0005737">
    <property type="term" value="C:cytoplasm"/>
    <property type="evidence" value="ECO:0007669"/>
    <property type="project" value="TreeGrafter"/>
</dbReference>
<dbReference type="OrthoDB" id="9805728at2"/>
<dbReference type="GO" id="GO:0016787">
    <property type="term" value="F:hydrolase activity"/>
    <property type="evidence" value="ECO:0007669"/>
    <property type="project" value="UniProtKB-KW"/>
</dbReference>
<evidence type="ECO:0000313" key="2">
    <source>
        <dbReference type="EMBL" id="QAA30446.1"/>
    </source>
</evidence>